<evidence type="ECO:0000256" key="4">
    <source>
        <dbReference type="ARBA" id="ARBA00022982"/>
    </source>
</evidence>
<sequence length="503" mass="53044">MLPSTRRGLLASGVLALASTVAAQTDRVCFGTDVCFTLNIPANTASSGNGDIFFQLSAPSDYEWVALGQGTRMSGSNMFIVYTSSNGNNVTLSPRLADGYSPPSFNGDAQVTLLGGSGVFDGKMIANVRCSSCNSWSGGGSASFSGSNGNWVYAYQSSGGPKNSDSTSAGINQHNSEAAFRWEYANAKGGNSVNPLLVASASGSASGSATSCVPRPAVTGTESTSLSGAAATTAATKTGGGDNRPWKTRWSGYPTASPTAFPYGPDHEEHDKRQEINYCDSPSNGGTTIISASVQPLNKAMLIAHGVLASLAFVVFFPAGAIAIRLASFPGVVWFHAAFQVFAYVVYIVAFGLGVYIANSLDMLDENHPIIGIVIFAVLFLQPILGLLHHMLFKKYRTRTLWSYCHIWIGRAVVTLGIINGGLGFKLADTMNVGSKTGMIVYSVVAGIMWLVWVAAMIIGESRRKKTGGDRPPKYTESPPGEANEGSDNIPLNDHGHYAPKRQ</sequence>
<dbReference type="SUPFAM" id="SSF49344">
    <property type="entry name" value="CBD9-like"/>
    <property type="match status" value="1"/>
</dbReference>
<feature type="domain" description="Cytochrome b561" evidence="10">
    <location>
        <begin position="264"/>
        <end position="462"/>
    </location>
</feature>
<dbReference type="InterPro" id="IPR006593">
    <property type="entry name" value="Cyt_b561/ferric_Rdtase_TM"/>
</dbReference>
<dbReference type="InterPro" id="IPR005018">
    <property type="entry name" value="DOMON_domain"/>
</dbReference>
<feature type="region of interest" description="Disordered" evidence="7">
    <location>
        <begin position="209"/>
        <end position="249"/>
    </location>
</feature>
<feature type="transmembrane region" description="Helical" evidence="8">
    <location>
        <begin position="439"/>
        <end position="459"/>
    </location>
</feature>
<dbReference type="PROSITE" id="PS50939">
    <property type="entry name" value="CYTOCHROME_B561"/>
    <property type="match status" value="1"/>
</dbReference>
<dbReference type="PANTHER" id="PTHR47797">
    <property type="entry name" value="DEHYDROGENASE, PUTATIVE (AFU_ORTHOLOGUE AFUA_8G05805)-RELATED"/>
    <property type="match status" value="1"/>
</dbReference>
<feature type="region of interest" description="Disordered" evidence="7">
    <location>
        <begin position="463"/>
        <end position="503"/>
    </location>
</feature>
<dbReference type="SMART" id="SM00665">
    <property type="entry name" value="B561"/>
    <property type="match status" value="1"/>
</dbReference>
<keyword evidence="6 8" id="KW-0472">Membrane</keyword>
<dbReference type="InterPro" id="IPR015920">
    <property type="entry name" value="Cellobiose_DH-like_cyt"/>
</dbReference>
<dbReference type="GO" id="GO:0016020">
    <property type="term" value="C:membrane"/>
    <property type="evidence" value="ECO:0007669"/>
    <property type="project" value="UniProtKB-SubCell"/>
</dbReference>
<evidence type="ECO:0000256" key="7">
    <source>
        <dbReference type="SAM" id="MobiDB-lite"/>
    </source>
</evidence>
<keyword evidence="4" id="KW-0249">Electron transport</keyword>
<feature type="chain" id="PRO_5025641413" evidence="9">
    <location>
        <begin position="24"/>
        <end position="503"/>
    </location>
</feature>
<feature type="signal peptide" evidence="9">
    <location>
        <begin position="1"/>
        <end position="23"/>
    </location>
</feature>
<keyword evidence="9" id="KW-0732">Signal</keyword>
<evidence type="ECO:0000256" key="8">
    <source>
        <dbReference type="SAM" id="Phobius"/>
    </source>
</evidence>
<feature type="compositionally biased region" description="Low complexity" evidence="7">
    <location>
        <begin position="219"/>
        <end position="237"/>
    </location>
</feature>
<evidence type="ECO:0000259" key="10">
    <source>
        <dbReference type="PROSITE" id="PS50939"/>
    </source>
</evidence>
<accession>A0A6A5WFT5</accession>
<organism evidence="11 12">
    <name type="scientific">Amniculicola lignicola CBS 123094</name>
    <dbReference type="NCBI Taxonomy" id="1392246"/>
    <lineage>
        <taxon>Eukaryota</taxon>
        <taxon>Fungi</taxon>
        <taxon>Dikarya</taxon>
        <taxon>Ascomycota</taxon>
        <taxon>Pezizomycotina</taxon>
        <taxon>Dothideomycetes</taxon>
        <taxon>Pleosporomycetidae</taxon>
        <taxon>Pleosporales</taxon>
        <taxon>Amniculicolaceae</taxon>
        <taxon>Amniculicola</taxon>
    </lineage>
</organism>
<dbReference type="CDD" id="cd09630">
    <property type="entry name" value="CDH_like_cytochrome"/>
    <property type="match status" value="1"/>
</dbReference>
<evidence type="ECO:0000313" key="12">
    <source>
        <dbReference type="Proteomes" id="UP000799779"/>
    </source>
</evidence>
<feature type="transmembrane region" description="Helical" evidence="8">
    <location>
        <begin position="302"/>
        <end position="326"/>
    </location>
</feature>
<gene>
    <name evidence="11" type="ORF">P154DRAFT_620725</name>
</gene>
<feature type="transmembrane region" description="Helical" evidence="8">
    <location>
        <begin position="370"/>
        <end position="389"/>
    </location>
</feature>
<reference evidence="11" key="1">
    <citation type="journal article" date="2020" name="Stud. Mycol.">
        <title>101 Dothideomycetes genomes: a test case for predicting lifestyles and emergence of pathogens.</title>
        <authorList>
            <person name="Haridas S."/>
            <person name="Albert R."/>
            <person name="Binder M."/>
            <person name="Bloem J."/>
            <person name="Labutti K."/>
            <person name="Salamov A."/>
            <person name="Andreopoulos B."/>
            <person name="Baker S."/>
            <person name="Barry K."/>
            <person name="Bills G."/>
            <person name="Bluhm B."/>
            <person name="Cannon C."/>
            <person name="Castanera R."/>
            <person name="Culley D."/>
            <person name="Daum C."/>
            <person name="Ezra D."/>
            <person name="Gonzalez J."/>
            <person name="Henrissat B."/>
            <person name="Kuo A."/>
            <person name="Liang C."/>
            <person name="Lipzen A."/>
            <person name="Lutzoni F."/>
            <person name="Magnuson J."/>
            <person name="Mondo S."/>
            <person name="Nolan M."/>
            <person name="Ohm R."/>
            <person name="Pangilinan J."/>
            <person name="Park H.-J."/>
            <person name="Ramirez L."/>
            <person name="Alfaro M."/>
            <person name="Sun H."/>
            <person name="Tritt A."/>
            <person name="Yoshinaga Y."/>
            <person name="Zwiers L.-H."/>
            <person name="Turgeon B."/>
            <person name="Goodwin S."/>
            <person name="Spatafora J."/>
            <person name="Crous P."/>
            <person name="Grigoriev I."/>
        </authorList>
    </citation>
    <scope>NUCLEOTIDE SEQUENCE</scope>
    <source>
        <strain evidence="11">CBS 123094</strain>
    </source>
</reference>
<evidence type="ECO:0000256" key="3">
    <source>
        <dbReference type="ARBA" id="ARBA00022692"/>
    </source>
</evidence>
<keyword evidence="5 8" id="KW-1133">Transmembrane helix</keyword>
<dbReference type="Gene3D" id="1.20.120.1770">
    <property type="match status" value="1"/>
</dbReference>
<proteinExistence type="predicted"/>
<feature type="transmembrane region" description="Helical" evidence="8">
    <location>
        <begin position="401"/>
        <end position="419"/>
    </location>
</feature>
<evidence type="ECO:0000313" key="11">
    <source>
        <dbReference type="EMBL" id="KAF1999794.1"/>
    </source>
</evidence>
<dbReference type="EMBL" id="ML977593">
    <property type="protein sequence ID" value="KAF1999794.1"/>
    <property type="molecule type" value="Genomic_DNA"/>
</dbReference>
<dbReference type="Proteomes" id="UP000799779">
    <property type="component" value="Unassembled WGS sequence"/>
</dbReference>
<evidence type="ECO:0000256" key="2">
    <source>
        <dbReference type="ARBA" id="ARBA00022448"/>
    </source>
</evidence>
<dbReference type="AlphaFoldDB" id="A0A6A5WFT5"/>
<dbReference type="OrthoDB" id="19261at2759"/>
<feature type="transmembrane region" description="Helical" evidence="8">
    <location>
        <begin position="333"/>
        <end position="358"/>
    </location>
</feature>
<keyword evidence="2" id="KW-0813">Transport</keyword>
<evidence type="ECO:0000256" key="6">
    <source>
        <dbReference type="ARBA" id="ARBA00023136"/>
    </source>
</evidence>
<keyword evidence="3 8" id="KW-0812">Transmembrane</keyword>
<dbReference type="Gene3D" id="2.60.40.1210">
    <property type="entry name" value="Cellobiose dehydrogenase, cytochrome domain"/>
    <property type="match status" value="1"/>
</dbReference>
<name>A0A6A5WFT5_9PLEO</name>
<evidence type="ECO:0000256" key="5">
    <source>
        <dbReference type="ARBA" id="ARBA00022989"/>
    </source>
</evidence>
<dbReference type="SMART" id="SM00664">
    <property type="entry name" value="DoH"/>
    <property type="match status" value="1"/>
</dbReference>
<dbReference type="CDD" id="cd08760">
    <property type="entry name" value="Cyt_b561_FRRS1_like"/>
    <property type="match status" value="1"/>
</dbReference>
<protein>
    <submittedName>
        <fullName evidence="11">Iron reductase domain protein</fullName>
    </submittedName>
</protein>
<keyword evidence="12" id="KW-1185">Reference proteome</keyword>
<dbReference type="PANTHER" id="PTHR47797:SF1">
    <property type="entry name" value="CYTOCHROME B561 DOMAIN-CONTAINING PROTEIN-RELATED"/>
    <property type="match status" value="1"/>
</dbReference>
<evidence type="ECO:0000256" key="1">
    <source>
        <dbReference type="ARBA" id="ARBA00004370"/>
    </source>
</evidence>
<evidence type="ECO:0000256" key="9">
    <source>
        <dbReference type="SAM" id="SignalP"/>
    </source>
</evidence>
<dbReference type="Pfam" id="PF16010">
    <property type="entry name" value="CDH-cyt"/>
    <property type="match status" value="1"/>
</dbReference>
<comment type="subcellular location">
    <subcellularLocation>
        <location evidence="1">Membrane</location>
    </subcellularLocation>
</comment>